<dbReference type="EMBL" id="FOMZ01000014">
    <property type="protein sequence ID" value="SFE47525.1"/>
    <property type="molecule type" value="Genomic_DNA"/>
</dbReference>
<name>A0A1I2AU42_9ACTN</name>
<dbReference type="AlphaFoldDB" id="A0A1I2AU42"/>
<keyword evidence="2" id="KW-1185">Reference proteome</keyword>
<protein>
    <recommendedName>
        <fullName evidence="3">PE family protein</fullName>
    </recommendedName>
</protein>
<reference evidence="2" key="1">
    <citation type="submission" date="2016-10" db="EMBL/GenBank/DDBJ databases">
        <authorList>
            <person name="Varghese N."/>
            <person name="Submissions S."/>
        </authorList>
    </citation>
    <scope>NUCLEOTIDE SEQUENCE [LARGE SCALE GENOMIC DNA]</scope>
    <source>
        <strain evidence="2">DSM 45004</strain>
    </source>
</reference>
<gene>
    <name evidence="1" type="ORF">SAMN04487819_114123</name>
</gene>
<accession>A0A1I2AU42</accession>
<evidence type="ECO:0008006" key="3">
    <source>
        <dbReference type="Google" id="ProtNLM"/>
    </source>
</evidence>
<dbReference type="RefSeq" id="WP_092928788.1">
    <property type="nucleotide sequence ID" value="NZ_FOMZ01000014.1"/>
</dbReference>
<evidence type="ECO:0000313" key="1">
    <source>
        <dbReference type="EMBL" id="SFE47525.1"/>
    </source>
</evidence>
<organism evidence="1 2">
    <name type="scientific">Actinopolyspora alba</name>
    <dbReference type="NCBI Taxonomy" id="673379"/>
    <lineage>
        <taxon>Bacteria</taxon>
        <taxon>Bacillati</taxon>
        <taxon>Actinomycetota</taxon>
        <taxon>Actinomycetes</taxon>
        <taxon>Actinopolysporales</taxon>
        <taxon>Actinopolysporaceae</taxon>
        <taxon>Actinopolyspora</taxon>
        <taxon>Actinopolyspora alba group</taxon>
    </lineage>
</organism>
<evidence type="ECO:0000313" key="2">
    <source>
        <dbReference type="Proteomes" id="UP000198716"/>
    </source>
</evidence>
<proteinExistence type="predicted"/>
<sequence length="84" mass="9032">MSALEELRVRLAGVADDVYPDQMAVTVEQLDIIAADLADALRGSGNTDAHTVLARINQAGEHVRACLRLSARAAGDLRDYADRL</sequence>
<dbReference type="Proteomes" id="UP000198716">
    <property type="component" value="Unassembled WGS sequence"/>
</dbReference>